<gene>
    <name evidence="1" type="ORF">HDC15803</name>
</gene>
<accession>Q6IJ65</accession>
<name>Q6IJ65_DROME</name>
<dbReference type="EMBL" id="BK002851">
    <property type="protein sequence ID" value="DAA04356.1"/>
    <property type="molecule type" value="Genomic_DNA"/>
</dbReference>
<sequence>MSCTTTTTTTTTVRCHFSTTLLSHHFHSRRSWEVLAGPYGGKASGYARKNGGRAGTLLRAGVKYLFVAEHKFYAAYFHAPLPLAAAQCGTSHQQTTQHHPAPHSTHTPCNWQWHSGSEAHKTFRCHSSGKV</sequence>
<proteinExistence type="predicted"/>
<dbReference type="AlphaFoldDB" id="Q6IJ65"/>
<protein>
    <submittedName>
        <fullName evidence="1">HDC15803</fullName>
    </submittedName>
</protein>
<organism evidence="1">
    <name type="scientific">Drosophila melanogaster</name>
    <name type="common">Fruit fly</name>
    <dbReference type="NCBI Taxonomy" id="7227"/>
    <lineage>
        <taxon>Eukaryota</taxon>
        <taxon>Metazoa</taxon>
        <taxon>Ecdysozoa</taxon>
        <taxon>Arthropoda</taxon>
        <taxon>Hexapoda</taxon>
        <taxon>Insecta</taxon>
        <taxon>Pterygota</taxon>
        <taxon>Neoptera</taxon>
        <taxon>Endopterygota</taxon>
        <taxon>Diptera</taxon>
        <taxon>Brachycera</taxon>
        <taxon>Muscomorpha</taxon>
        <taxon>Ephydroidea</taxon>
        <taxon>Drosophilidae</taxon>
        <taxon>Drosophila</taxon>
        <taxon>Sophophora</taxon>
    </lineage>
</organism>
<evidence type="ECO:0000313" key="1">
    <source>
        <dbReference type="EMBL" id="DAA04356.1"/>
    </source>
</evidence>
<reference evidence="1" key="1">
    <citation type="journal article" date="2003" name="Genome Biol.">
        <title>An integrated gene annotation and transcriptional profiling approach towards the full gene content of the Drosophila genome.</title>
        <authorList>
            <person name="Hild M."/>
            <person name="Beckmann B."/>
            <person name="Haas S.A."/>
            <person name="Koch B."/>
            <person name="Solovyev V."/>
            <person name="Busold C."/>
            <person name="Fellenberg K."/>
            <person name="Boutros M."/>
            <person name="Vingron M."/>
            <person name="Sauer F."/>
            <person name="Hoheisel J.D."/>
            <person name="Paro R."/>
        </authorList>
    </citation>
    <scope>NUCLEOTIDE SEQUENCE</scope>
</reference>